<reference evidence="4" key="1">
    <citation type="submission" date="2019-04" db="EMBL/GenBank/DDBJ databases">
        <title>Friends and foes A comparative genomics studyof 23 Aspergillus species from section Flavi.</title>
        <authorList>
            <consortium name="DOE Joint Genome Institute"/>
            <person name="Kjaerbolling I."/>
            <person name="Vesth T."/>
            <person name="Frisvad J.C."/>
            <person name="Nybo J.L."/>
            <person name="Theobald S."/>
            <person name="Kildgaard S."/>
            <person name="Isbrandt T."/>
            <person name="Kuo A."/>
            <person name="Sato A."/>
            <person name="Lyhne E.K."/>
            <person name="Kogle M.E."/>
            <person name="Wiebenga A."/>
            <person name="Kun R.S."/>
            <person name="Lubbers R.J."/>
            <person name="Makela M.R."/>
            <person name="Barry K."/>
            <person name="Chovatia M."/>
            <person name="Clum A."/>
            <person name="Daum C."/>
            <person name="Haridas S."/>
            <person name="He G."/>
            <person name="LaButti K."/>
            <person name="Lipzen A."/>
            <person name="Mondo S."/>
            <person name="Riley R."/>
            <person name="Salamov A."/>
            <person name="Simmons B.A."/>
            <person name="Magnuson J.K."/>
            <person name="Henrissat B."/>
            <person name="Mortensen U.H."/>
            <person name="Larsen T.O."/>
            <person name="Devries R.P."/>
            <person name="Grigoriev I.V."/>
            <person name="Machida M."/>
            <person name="Baker S.E."/>
            <person name="Andersen M.R."/>
        </authorList>
    </citation>
    <scope>NUCLEOTIDE SEQUENCE [LARGE SCALE GENOMIC DNA]</scope>
    <source>
        <strain evidence="4">CBS 553.77</strain>
    </source>
</reference>
<keyword evidence="2" id="KW-0472">Membrane</keyword>
<proteinExistence type="predicted"/>
<keyword evidence="4" id="KW-1185">Reference proteome</keyword>
<feature type="region of interest" description="Disordered" evidence="1">
    <location>
        <begin position="173"/>
        <end position="260"/>
    </location>
</feature>
<accession>A0A5N6Z1I4</accession>
<keyword evidence="2" id="KW-0812">Transmembrane</keyword>
<evidence type="ECO:0000313" key="4">
    <source>
        <dbReference type="Proteomes" id="UP000327118"/>
    </source>
</evidence>
<dbReference type="PANTHER" id="PTHR35519">
    <property type="entry name" value="MEMBRANE PROTEINS"/>
    <property type="match status" value="1"/>
</dbReference>
<evidence type="ECO:0000256" key="1">
    <source>
        <dbReference type="SAM" id="MobiDB-lite"/>
    </source>
</evidence>
<protein>
    <submittedName>
        <fullName evidence="3">PH domain protein</fullName>
    </submittedName>
</protein>
<gene>
    <name evidence="3" type="ORF">BDV28DRAFT_36284</name>
</gene>
<name>A0A5N6Z1I4_9EURO</name>
<dbReference type="EMBL" id="ML739217">
    <property type="protein sequence ID" value="KAE8350569.1"/>
    <property type="molecule type" value="Genomic_DNA"/>
</dbReference>
<dbReference type="InterPro" id="IPR025187">
    <property type="entry name" value="DUF4112"/>
</dbReference>
<dbReference type="PANTHER" id="PTHR35519:SF2">
    <property type="entry name" value="PH DOMAIN PROTEIN"/>
    <property type="match status" value="1"/>
</dbReference>
<evidence type="ECO:0000313" key="3">
    <source>
        <dbReference type="EMBL" id="KAE8350569.1"/>
    </source>
</evidence>
<dbReference type="OrthoDB" id="2103474at2759"/>
<sequence length="260" mass="29379">MSGQLVSLVGKRILAESARNHFGQEDPYFEEVPASRLNRAFGKKTQKRRKAIPPGLSENDRKVLTQVKRRAYRLDLCLFSLCGIQFGWSSVIALVPFVGDAADAALAMMVVNTCDKIDGGLPARLRTMMLINVLIDFAIGLVPFVGDIADAIYKCNTRNAVILEKHLREKGAKALSKQRRRQDTDTDPSLPDEFDRYDQTLVDGPSRRESHRHYNNTDQTKNESAVHPRDTRKYTRWFGGSSHQRHDLEAGVANKSQNRR</sequence>
<dbReference type="Proteomes" id="UP000327118">
    <property type="component" value="Unassembled WGS sequence"/>
</dbReference>
<evidence type="ECO:0000256" key="2">
    <source>
        <dbReference type="SAM" id="Phobius"/>
    </source>
</evidence>
<keyword evidence="2" id="KW-1133">Transmembrane helix</keyword>
<feature type="transmembrane region" description="Helical" evidence="2">
    <location>
        <begin position="76"/>
        <end position="99"/>
    </location>
</feature>
<dbReference type="Pfam" id="PF13430">
    <property type="entry name" value="DUF4112"/>
    <property type="match status" value="1"/>
</dbReference>
<feature type="compositionally biased region" description="Basic and acidic residues" evidence="1">
    <location>
        <begin position="220"/>
        <end position="233"/>
    </location>
</feature>
<organism evidence="3 4">
    <name type="scientific">Aspergillus coremiiformis</name>
    <dbReference type="NCBI Taxonomy" id="138285"/>
    <lineage>
        <taxon>Eukaryota</taxon>
        <taxon>Fungi</taxon>
        <taxon>Dikarya</taxon>
        <taxon>Ascomycota</taxon>
        <taxon>Pezizomycotina</taxon>
        <taxon>Eurotiomycetes</taxon>
        <taxon>Eurotiomycetidae</taxon>
        <taxon>Eurotiales</taxon>
        <taxon>Aspergillaceae</taxon>
        <taxon>Aspergillus</taxon>
        <taxon>Aspergillus subgen. Circumdati</taxon>
    </lineage>
</organism>
<dbReference type="AlphaFoldDB" id="A0A5N6Z1I4"/>
<feature type="transmembrane region" description="Helical" evidence="2">
    <location>
        <begin position="129"/>
        <end position="149"/>
    </location>
</feature>